<keyword evidence="1" id="KW-0732">Signal</keyword>
<dbReference type="EMBL" id="KJ776580">
    <property type="protein sequence ID" value="AIW54725.1"/>
    <property type="molecule type" value="Genomic_DNA"/>
</dbReference>
<protein>
    <submittedName>
        <fullName evidence="2">Uncharacterized protein</fullName>
    </submittedName>
</protein>
<feature type="signal peptide" evidence="1">
    <location>
        <begin position="1"/>
        <end position="26"/>
    </location>
</feature>
<sequence length="173" mass="19323">MKKKLIAGVLATATVVGGVIPTAAFADVKEAENNQIIIEEVKNVLPMIESESTTGSAVQIDTNNKNLENEDIDEIQDLNQNKEIIMDEQQEIGISEVEVKELKATIDENITIGEKITVKVIGFNATGEEMKLDKEKISYKWFADKEIVGNNDYLNITDDMANREISCRVDYRN</sequence>
<geneLocation type="plasmid" evidence="3">
    <name>pCDC5900</name>
</geneLocation>
<keyword evidence="2" id="KW-0614">Plasmid</keyword>
<evidence type="ECO:0000313" key="3">
    <source>
        <dbReference type="EMBL" id="AIW54725.1"/>
    </source>
</evidence>
<evidence type="ECO:0000256" key="1">
    <source>
        <dbReference type="SAM" id="SignalP"/>
    </source>
</evidence>
<proteinExistence type="predicted"/>
<geneLocation type="plasmid" evidence="2">
    <name>pCDC3875</name>
</geneLocation>
<geneLocation type="plasmid" evidence="4">
    <name>pCDC3897</name>
</geneLocation>
<dbReference type="EMBL" id="KJ776578">
    <property type="protein sequence ID" value="AIW54605.1"/>
    <property type="molecule type" value="Genomic_DNA"/>
</dbReference>
<name>A0A0A0UXB7_CLOBO</name>
<evidence type="ECO:0000313" key="4">
    <source>
        <dbReference type="EMBL" id="AIW54854.1"/>
    </source>
</evidence>
<evidence type="ECO:0000313" key="2">
    <source>
        <dbReference type="EMBL" id="AIW54605.1"/>
    </source>
</evidence>
<dbReference type="AlphaFoldDB" id="A0A0A0UXB7"/>
<dbReference type="EMBL" id="KJ776582">
    <property type="protein sequence ID" value="AIW54854.1"/>
    <property type="molecule type" value="Genomic_DNA"/>
</dbReference>
<reference evidence="2" key="1">
    <citation type="journal article" date="2014" name="Genome Biol. Evol.">
        <title>Three classes of plasmid (47-63 kb) carry the type B neurotoxin gene cluster of group II Clostridium botulinum.</title>
        <authorList>
            <person name="Carter A.T."/>
            <person name="Austin J.W."/>
            <person name="Weedmark K.A."/>
            <person name="Corbett C."/>
            <person name="Peck M.W."/>
        </authorList>
    </citation>
    <scope>NUCLEOTIDE SEQUENCE</scope>
    <source>
        <strain evidence="2">CDC3875</strain>
        <strain evidence="4">CDC3897</strain>
        <strain evidence="3">CDC5900</strain>
        <plasmid evidence="2">pCDC3875</plasmid>
        <plasmid evidence="4">pCDC3897</plasmid>
        <plasmid evidence="3">pCDC5900</plasmid>
    </source>
</reference>
<accession>A0A0A0UXB7</accession>
<feature type="chain" id="PRO_5007385803" evidence="1">
    <location>
        <begin position="27"/>
        <end position="173"/>
    </location>
</feature>
<dbReference type="RefSeq" id="WP_172685579.1">
    <property type="nucleotide sequence ID" value="NZ_KJ776578.1"/>
</dbReference>
<organism evidence="2">
    <name type="scientific">Clostridium botulinum</name>
    <dbReference type="NCBI Taxonomy" id="1491"/>
    <lineage>
        <taxon>Bacteria</taxon>
        <taxon>Bacillati</taxon>
        <taxon>Bacillota</taxon>
        <taxon>Clostridia</taxon>
        <taxon>Eubacteriales</taxon>
        <taxon>Clostridiaceae</taxon>
        <taxon>Clostridium</taxon>
    </lineage>
</organism>